<sequence length="117" mass="13766">MILETINPGVHKVKLKIREIIYGNDVIDRYTGWDKVNPTLIKIRCEDCTLMVFGEEDMRLFKSMIPGDTFEAVVHDGKYNNVYKFKYMSETRKKKTNQDNSDFNSQLDGMFDFQKPK</sequence>
<gene>
    <name evidence="2" type="ORF">D7Z94_18805</name>
</gene>
<dbReference type="RefSeq" id="WP_120713085.1">
    <property type="nucleotide sequence ID" value="NZ_RBCJ01000003.1"/>
</dbReference>
<keyword evidence="3" id="KW-1185">Reference proteome</keyword>
<proteinExistence type="predicted"/>
<evidence type="ECO:0000313" key="3">
    <source>
        <dbReference type="Proteomes" id="UP000276603"/>
    </source>
</evidence>
<dbReference type="Proteomes" id="UP000276603">
    <property type="component" value="Unassembled WGS sequence"/>
</dbReference>
<dbReference type="OrthoDB" id="9893801at2"/>
<organism evidence="2 3">
    <name type="scientific">Ulvibacterium marinum</name>
    <dbReference type="NCBI Taxonomy" id="2419782"/>
    <lineage>
        <taxon>Bacteria</taxon>
        <taxon>Pseudomonadati</taxon>
        <taxon>Bacteroidota</taxon>
        <taxon>Flavobacteriia</taxon>
        <taxon>Flavobacteriales</taxon>
        <taxon>Flavobacteriaceae</taxon>
        <taxon>Ulvibacterium</taxon>
    </lineage>
</organism>
<comment type="caution">
    <text evidence="2">The sequence shown here is derived from an EMBL/GenBank/DDBJ whole genome shotgun (WGS) entry which is preliminary data.</text>
</comment>
<feature type="region of interest" description="Disordered" evidence="1">
    <location>
        <begin position="93"/>
        <end position="117"/>
    </location>
</feature>
<protein>
    <submittedName>
        <fullName evidence="2">Uncharacterized protein</fullName>
    </submittedName>
</protein>
<evidence type="ECO:0000256" key="1">
    <source>
        <dbReference type="SAM" id="MobiDB-lite"/>
    </source>
</evidence>
<dbReference type="EMBL" id="RBCJ01000003">
    <property type="protein sequence ID" value="RKN80276.1"/>
    <property type="molecule type" value="Genomic_DNA"/>
</dbReference>
<evidence type="ECO:0000313" key="2">
    <source>
        <dbReference type="EMBL" id="RKN80276.1"/>
    </source>
</evidence>
<accession>A0A3B0CBE3</accession>
<name>A0A3B0CBE3_9FLAO</name>
<reference evidence="2 3" key="1">
    <citation type="submission" date="2018-10" db="EMBL/GenBank/DDBJ databases">
        <title>Ulvibacterium marinum gen. nov., sp. nov., a novel marine bacterium of the family Flavobacteriaceae, isolated from a culture of the green alga Ulva prolifera.</title>
        <authorList>
            <person name="Zhang Z."/>
        </authorList>
    </citation>
    <scope>NUCLEOTIDE SEQUENCE [LARGE SCALE GENOMIC DNA]</scope>
    <source>
        <strain evidence="2 3">CCMM003</strain>
    </source>
</reference>
<feature type="compositionally biased region" description="Polar residues" evidence="1">
    <location>
        <begin position="98"/>
        <end position="107"/>
    </location>
</feature>
<dbReference type="AlphaFoldDB" id="A0A3B0CBE3"/>